<evidence type="ECO:0000256" key="2">
    <source>
        <dbReference type="SAM" id="MobiDB-lite"/>
    </source>
</evidence>
<organism evidence="3 4">
    <name type="scientific">Trichoplusia ni</name>
    <name type="common">Cabbage looper</name>
    <dbReference type="NCBI Taxonomy" id="7111"/>
    <lineage>
        <taxon>Eukaryota</taxon>
        <taxon>Metazoa</taxon>
        <taxon>Ecdysozoa</taxon>
        <taxon>Arthropoda</taxon>
        <taxon>Hexapoda</taxon>
        <taxon>Insecta</taxon>
        <taxon>Pterygota</taxon>
        <taxon>Neoptera</taxon>
        <taxon>Endopterygota</taxon>
        <taxon>Lepidoptera</taxon>
        <taxon>Glossata</taxon>
        <taxon>Ditrysia</taxon>
        <taxon>Noctuoidea</taxon>
        <taxon>Noctuidae</taxon>
        <taxon>Plusiinae</taxon>
        <taxon>Trichoplusia</taxon>
    </lineage>
</organism>
<proteinExistence type="predicted"/>
<dbReference type="AlphaFoldDB" id="A0A7E5VCI8"/>
<feature type="coiled-coil region" evidence="1">
    <location>
        <begin position="326"/>
        <end position="387"/>
    </location>
</feature>
<accession>A0A7E5VCI8</accession>
<feature type="region of interest" description="Disordered" evidence="2">
    <location>
        <begin position="216"/>
        <end position="278"/>
    </location>
</feature>
<dbReference type="PANTHER" id="PTHR44927">
    <property type="entry name" value="FK506-BINDING PROTEIN 15"/>
    <property type="match status" value="1"/>
</dbReference>
<feature type="compositionally biased region" description="Low complexity" evidence="2">
    <location>
        <begin position="262"/>
        <end position="274"/>
    </location>
</feature>
<name>A0A7E5VCI8_TRINI</name>
<sequence>MLETEEVDDDFFTPVAGTSLANIFGNTTKNIEEPVNDTLKYIPPKPQNIPPKPKPEQMKTTDVIFACSLFGHEWSNNVYTARGQLGFAIVKIHKTGDHNIILYDSNKTTLSCATISPNLTVTIRNLAYISYYDNLRRYWSIYGTEDKITKVAEHLMNLGLTIKHTANENQGPPNPSNMEPKTNMTSELSKTDKESDTDSSVNRKTKASILNRMANMGHSVLPTRAQHSEVTSDSSDTMDTEIQPKTVRHKPVKSVLKKSTADSIISQSQQSSDSPDLVVLPKTEPIDKVSVYTSHSSQLLPVANSSIFTCPSNEFGMFISEQRISNSELRINMNRINDKVDSVLNKMSNLEQGGNTSAQTDILMKLLAEYEHKIKIYEDLLKSRNDKLSIDNILATTAISKNDKEIELLKNKISDLEKFNEDKCIQVSNLQKELQLLQNKCDTEKIAQTKEKHELCKKISCFDSIVNAKDVEIADLNKKYQSVSEDTKSVNDQNIGDKVKNIMNDTFQTISVNFDDNQNYSGDSVKKIVAAVIKKITIQTLNDLK</sequence>
<reference evidence="4" key="1">
    <citation type="submission" date="2025-08" db="UniProtKB">
        <authorList>
            <consortium name="RefSeq"/>
        </authorList>
    </citation>
    <scope>IDENTIFICATION</scope>
</reference>
<evidence type="ECO:0000256" key="1">
    <source>
        <dbReference type="SAM" id="Coils"/>
    </source>
</evidence>
<keyword evidence="1" id="KW-0175">Coiled coil</keyword>
<dbReference type="PANTHER" id="PTHR44927:SF1">
    <property type="entry name" value="FK506-BINDING PROTEIN 15"/>
    <property type="match status" value="1"/>
</dbReference>
<feature type="compositionally biased region" description="Polar residues" evidence="2">
    <location>
        <begin position="228"/>
        <end position="237"/>
    </location>
</feature>
<dbReference type="OrthoDB" id="5842926at2759"/>
<protein>
    <submittedName>
        <fullName evidence="4">FK506-binding protein 5-like</fullName>
    </submittedName>
</protein>
<evidence type="ECO:0000313" key="3">
    <source>
        <dbReference type="Proteomes" id="UP000322000"/>
    </source>
</evidence>
<dbReference type="KEGG" id="tnl:113492617"/>
<keyword evidence="3" id="KW-1185">Reference proteome</keyword>
<dbReference type="Proteomes" id="UP000322000">
    <property type="component" value="Chromosome 4"/>
</dbReference>
<dbReference type="RefSeq" id="XP_026725965.1">
    <property type="nucleotide sequence ID" value="XM_026870164.1"/>
</dbReference>
<feature type="coiled-coil region" evidence="1">
    <location>
        <begin position="420"/>
        <end position="447"/>
    </location>
</feature>
<feature type="compositionally biased region" description="Polar residues" evidence="2">
    <location>
        <begin position="167"/>
        <end position="188"/>
    </location>
</feature>
<feature type="compositionally biased region" description="Basic residues" evidence="2">
    <location>
        <begin position="246"/>
        <end position="256"/>
    </location>
</feature>
<dbReference type="InParanoid" id="A0A7E5VCI8"/>
<gene>
    <name evidence="4" type="primary">LOC113492617</name>
</gene>
<feature type="region of interest" description="Disordered" evidence="2">
    <location>
        <begin position="164"/>
        <end position="204"/>
    </location>
</feature>
<evidence type="ECO:0000313" key="4">
    <source>
        <dbReference type="RefSeq" id="XP_026725965.1"/>
    </source>
</evidence>
<dbReference type="GeneID" id="113492617"/>